<dbReference type="AlphaFoldDB" id="A0A158KTD7"/>
<keyword evidence="6" id="KW-1185">Reference proteome</keyword>
<dbReference type="SUPFAM" id="SSF69279">
    <property type="entry name" value="Phage tail proteins"/>
    <property type="match status" value="2"/>
</dbReference>
<dbReference type="NCBIfam" id="TIGR01646">
    <property type="entry name" value="vgr_GE"/>
    <property type="match status" value="1"/>
</dbReference>
<dbReference type="Gene3D" id="2.30.110.50">
    <property type="match status" value="1"/>
</dbReference>
<evidence type="ECO:0000259" key="4">
    <source>
        <dbReference type="Pfam" id="PF13296"/>
    </source>
</evidence>
<feature type="domain" description="DUF2345" evidence="3">
    <location>
        <begin position="632"/>
        <end position="770"/>
    </location>
</feature>
<feature type="coiled-coil region" evidence="1">
    <location>
        <begin position="605"/>
        <end position="639"/>
    </location>
</feature>
<evidence type="ECO:0000259" key="3">
    <source>
        <dbReference type="Pfam" id="PF10106"/>
    </source>
</evidence>
<dbReference type="InterPro" id="IPR037026">
    <property type="entry name" value="Vgr_OB-fold_dom_sf"/>
</dbReference>
<reference evidence="5" key="1">
    <citation type="submission" date="2016-01" db="EMBL/GenBank/DDBJ databases">
        <authorList>
            <person name="Peeters C."/>
        </authorList>
    </citation>
    <scope>NUCLEOTIDE SEQUENCE [LARGE SCALE GENOMIC DNA]</scope>
    <source>
        <strain evidence="5">LMG 29317</strain>
    </source>
</reference>
<gene>
    <name evidence="5" type="ORF">AWB74_06869</name>
</gene>
<keyword evidence="1" id="KW-0175">Coiled coil</keyword>
<evidence type="ECO:0000256" key="1">
    <source>
        <dbReference type="SAM" id="Coils"/>
    </source>
</evidence>
<feature type="domain" description="Putative type VI secretion system Rhs element associated Vgr" evidence="4">
    <location>
        <begin position="509"/>
        <end position="612"/>
    </location>
</feature>
<dbReference type="Pfam" id="PF05954">
    <property type="entry name" value="Phage_GPD"/>
    <property type="match status" value="1"/>
</dbReference>
<feature type="region of interest" description="Disordered" evidence="2">
    <location>
        <begin position="831"/>
        <end position="873"/>
    </location>
</feature>
<dbReference type="Gene3D" id="3.55.50.10">
    <property type="entry name" value="Baseplate protein-like domains"/>
    <property type="match status" value="1"/>
</dbReference>
<comment type="caution">
    <text evidence="5">The sequence shown here is derived from an EMBL/GenBank/DDBJ whole genome shotgun (WGS) entry which is preliminary data.</text>
</comment>
<dbReference type="Gene3D" id="2.40.50.230">
    <property type="entry name" value="Gp5 N-terminal domain"/>
    <property type="match status" value="1"/>
</dbReference>
<organism evidence="5 6">
    <name type="scientific">Caballeronia arvi</name>
    <dbReference type="NCBI Taxonomy" id="1777135"/>
    <lineage>
        <taxon>Bacteria</taxon>
        <taxon>Pseudomonadati</taxon>
        <taxon>Pseudomonadota</taxon>
        <taxon>Betaproteobacteria</taxon>
        <taxon>Burkholderiales</taxon>
        <taxon>Burkholderiaceae</taxon>
        <taxon>Caballeronia</taxon>
    </lineage>
</organism>
<sequence length="1190" mass="132796">MRDLAILPIHAEASVNRRNDYLAEREKYFRGKHQHYFLDMPQAASSALADIFELEGVEAIGEPTHYRIRFTHPSHALKREEYIGKMASFVTRIPSVTQYGIVKSEPERRVQGVVRSFSWVGSSREESTFEIVLESRLALLRNTPKVRFFFDMTFPEVMTQVLKENGFDQLQADFKFLPFYYEYRKRPIITQWQEDDLTFIQRLCRRAGIWFVCEAGEHCEIIVFGDDLTHYLRDDGYNMPYRPESGMNDVGVESVDALTMRAISVPTSFAVRSYTQDNGYEPLDATATIHQDPTTYGETYTYGTPFQTKKDLEDEVRVRQQEALCDQVRYEGETNKVHIGPRCVMQLTNRELPDAPHGLLITRTKVTASRKERYKLEFTAIPNELERPYRMPRLEQTWPHIDGTITGTIASPGDYPHPFITKSGGYVVRVHADRDSRKPGLDSCVMYLAKPYAGKHQTGMHFGLVDGTLVAIAFFQGNPDLPYIAHALNSSVHPDPINSEDRWLSRDTIHGRANNTIQFENWPGEQHVKVATEHGKSQLTLGHVVGRNPGREPRGQGYELRSDMKGVVRAGDGLLLTAEAQAKGSGKITDTSGAEQVFGVTQDEAHELARAATAARAEIADLRSENRWLKDELADVKKQVIALSAPAGIGMATPDRMMMAAGKDISVATSSRFNVSAMKHIAMAAREKLSLFAYQFGIGIRAAQGPVQIEAQSDVMSLAAQKDVTVSSVDGAVRVRAKSDMTVECGGAFIEIKDGNMTLGGPGKLTFKFAGMKKSKAEVTHLSAPAFATTVVPFQTRCETWLNGNTAAETVSPSETIVDWKQFANVEASPTAPTYLATDEKASENSNADPDSKYEPKLPTTPKGQTPTPVKLEKPVPCDWKLKRLTKEVETETETGQYKALDNNRQVLVDRNGKPTFAGAVMPASFQVEYDPDAKTVTATVRVKIMPVELVKADPFGNQILTDGKPESIPYHHDLHWDVVREGVGHKTSAGYVMQHRDRVGNSFDLVAQKSKVEGVLNSHRCLLILDGCSRGTACGCRVNVKFKVEFLLSLRGARVDGAHKEVWLFPRSNRADAACWGEENGELKNGIFIASPEGNVVAHECGHLFSFPDEYWKSQGWVHRSYIDANKELDFAKGDANVSEQVWQLESLTNLMGYGALNQASMVSPTYLEYVRKSFSELSNKKWKIGYEA</sequence>
<evidence type="ECO:0000313" key="5">
    <source>
        <dbReference type="EMBL" id="SAL84235.1"/>
    </source>
</evidence>
<evidence type="ECO:0000313" key="6">
    <source>
        <dbReference type="Proteomes" id="UP000055019"/>
    </source>
</evidence>
<accession>A0A158KTD7</accession>
<proteinExistence type="predicted"/>
<dbReference type="InterPro" id="IPR006533">
    <property type="entry name" value="T6SS_Vgr_RhsGE"/>
</dbReference>
<dbReference type="InterPro" id="IPR018769">
    <property type="entry name" value="VgrG2_DUF2345"/>
</dbReference>
<dbReference type="Gene3D" id="4.10.220.110">
    <property type="match status" value="1"/>
</dbReference>
<dbReference type="EMBL" id="FCOM02000051">
    <property type="protein sequence ID" value="SAL84235.1"/>
    <property type="molecule type" value="Genomic_DNA"/>
</dbReference>
<dbReference type="Pfam" id="PF13296">
    <property type="entry name" value="T6SS_Vgr"/>
    <property type="match status" value="1"/>
</dbReference>
<protein>
    <submittedName>
        <fullName evidence="5">Rhs element Vgr protein</fullName>
    </submittedName>
</protein>
<name>A0A158KTD7_9BURK</name>
<dbReference type="InterPro" id="IPR028244">
    <property type="entry name" value="T6SS_Rhs_Vgr_dom"/>
</dbReference>
<dbReference type="Proteomes" id="UP000055019">
    <property type="component" value="Unassembled WGS sequence"/>
</dbReference>
<dbReference type="SUPFAM" id="SSF69255">
    <property type="entry name" value="gp5 N-terminal domain-like"/>
    <property type="match status" value="1"/>
</dbReference>
<dbReference type="Pfam" id="PF10106">
    <property type="entry name" value="DUF2345"/>
    <property type="match status" value="1"/>
</dbReference>
<evidence type="ECO:0000256" key="2">
    <source>
        <dbReference type="SAM" id="MobiDB-lite"/>
    </source>
</evidence>